<keyword evidence="1" id="KW-0732">Signal</keyword>
<keyword evidence="4" id="KW-1185">Reference proteome</keyword>
<evidence type="ECO:0000259" key="2">
    <source>
        <dbReference type="PROSITE" id="PS51208"/>
    </source>
</evidence>
<dbReference type="Gene3D" id="2.40.128.130">
    <property type="entry name" value="Autotransporter beta-domain"/>
    <property type="match status" value="1"/>
</dbReference>
<evidence type="ECO:0000313" key="3">
    <source>
        <dbReference type="EMBL" id="MFD1226160.1"/>
    </source>
</evidence>
<gene>
    <name evidence="3" type="ORF">ACFQ35_03120</name>
</gene>
<dbReference type="InterPro" id="IPR036709">
    <property type="entry name" value="Autotransporte_beta_dom_sf"/>
</dbReference>
<dbReference type="Pfam" id="PF03797">
    <property type="entry name" value="Autotransporter"/>
    <property type="match status" value="1"/>
</dbReference>
<evidence type="ECO:0000256" key="1">
    <source>
        <dbReference type="SAM" id="SignalP"/>
    </source>
</evidence>
<dbReference type="InterPro" id="IPR012332">
    <property type="entry name" value="Autotransporter_pectin_lyase_C"/>
</dbReference>
<dbReference type="Gene3D" id="2.160.20.20">
    <property type="match status" value="1"/>
</dbReference>
<dbReference type="NCBIfam" id="TIGR01414">
    <property type="entry name" value="autotrans_barl"/>
    <property type="match status" value="1"/>
</dbReference>
<feature type="signal peptide" evidence="1">
    <location>
        <begin position="1"/>
        <end position="37"/>
    </location>
</feature>
<feature type="domain" description="Autotransporter" evidence="2">
    <location>
        <begin position="769"/>
        <end position="1056"/>
    </location>
</feature>
<dbReference type="SUPFAM" id="SSF51126">
    <property type="entry name" value="Pectin lyase-like"/>
    <property type="match status" value="1"/>
</dbReference>
<proteinExistence type="predicted"/>
<dbReference type="PANTHER" id="PTHR35037">
    <property type="entry name" value="C-TERMINAL REGION OF AIDA-LIKE PROTEIN"/>
    <property type="match status" value="1"/>
</dbReference>
<feature type="chain" id="PRO_5046479563" evidence="1">
    <location>
        <begin position="38"/>
        <end position="1056"/>
    </location>
</feature>
<sequence>MDMISRITTKKNIIKNNIKLLSLSTIVFLLNSNSMFAQPITAPITVVNNNTPTLYNNEIIDIDATGTEAIKVGNSKLSITNSVVTLKSDKTTINIKTASDVTISGADGASNTVISTASSGQAIVLNGASTLTIDGLKVIAAGDSSSGIGATAFSANGVYNQVNATLNLSNSQIHTVNVRALSVRDNNVTAKNFSITTGRDEATGDLSSKKHLYGINAESKNILNLTNGDIKTWTDGSNGINLTMDVDDTSVERAKINNINVTTHGNNATAIDNINTRSAIYGGKILTYGIGAHGIGASNGGVSSWAPSHVSVAQMQVTTNGRQAYGLVATTNSDIQAKGINITTTGENAAGIFSQGTGSINISEGSQIITSGEGAHGAAVNLGSEVNITNSSITTTGTNASGIYMAGNNFADRSLPPAPAPRVLDPDLFPRPTTQETVDTEDTDRAGISHSNKVTITGSTLDVANAAALRILGGENNTLTITGSTIKADQGANALLFSSDLYKTEHEVGIAQLNVTSSKLSGDVLVNSGEVNIDLTNKSQWSGAARIGTDNQVLHSLTLDSGSTWLITGNSTIYSLANTGGIAFSPSNSKFKSLTVQSDYSSSGGLFAINTKLGDDNSETDTIIFNGAVSGTNQLAVRNAGGVGAQTIDGIKVIEVGAPSDGVFTLIGAYRNRGANTVVAGAYTYKLYQGSISDPADSSWYLRSDLDDDNYQAGVPVYEVYPQFLLGLNTMPTMQQRIGNRYWSYAGILTLSQGADAIEPYASATEAGGFTQSNGVWGRMEGSHTKMKPDTSTSDATYDYNAFKMQAGLEGMLHESEQGKLIGGLTVHYTYGTADIWSRNDSDLGSGRIKTDGYGFGGTLTWYSDNGFYIDNQAQVTWYRSDLSYQGGQSSLTDDKNNGFGYGFSSEIGKRFTLNDHWSLTPQAQLNYSNVDFDSFTDVFGADVSRERAASLQARFGVSADYQNSWRNEQGGLNRSSVYGVANLYNEFLNGTRVDVSSIQMTNKSDRLWAGIGLGGSYNWHDDKYSVYGEGLLNTSLKNFGDSYAYKGTVGFRLKW</sequence>
<dbReference type="InterPro" id="IPR005546">
    <property type="entry name" value="Autotransporte_beta"/>
</dbReference>
<name>A0ABW3UZ79_9HYPH</name>
<dbReference type="InterPro" id="IPR006315">
    <property type="entry name" value="OM_autotransptr_brl_dom"/>
</dbReference>
<dbReference type="CDD" id="cd01344">
    <property type="entry name" value="PL2_Passenger_AT"/>
    <property type="match status" value="1"/>
</dbReference>
<evidence type="ECO:0000313" key="4">
    <source>
        <dbReference type="Proteomes" id="UP001597263"/>
    </source>
</evidence>
<dbReference type="InterPro" id="IPR006626">
    <property type="entry name" value="PbH1"/>
</dbReference>
<dbReference type="InterPro" id="IPR051551">
    <property type="entry name" value="Autotransporter_adhesion"/>
</dbReference>
<dbReference type="InterPro" id="IPR011050">
    <property type="entry name" value="Pectin_lyase_fold/virulence"/>
</dbReference>
<reference evidence="4" key="1">
    <citation type="journal article" date="2019" name="Int. J. Syst. Evol. Microbiol.">
        <title>The Global Catalogue of Microorganisms (GCM) 10K type strain sequencing project: providing services to taxonomists for standard genome sequencing and annotation.</title>
        <authorList>
            <consortium name="The Broad Institute Genomics Platform"/>
            <consortium name="The Broad Institute Genome Sequencing Center for Infectious Disease"/>
            <person name="Wu L."/>
            <person name="Ma J."/>
        </authorList>
    </citation>
    <scope>NUCLEOTIDE SEQUENCE [LARGE SCALE GENOMIC DNA]</scope>
    <source>
        <strain evidence="4">CCUG 49584</strain>
    </source>
</reference>
<dbReference type="SMART" id="SM00710">
    <property type="entry name" value="PbH1"/>
    <property type="match status" value="9"/>
</dbReference>
<accession>A0ABW3UZ79</accession>
<protein>
    <submittedName>
        <fullName evidence="3">Autotransporter outer membrane beta-barrel domain-containing protein</fullName>
    </submittedName>
</protein>
<dbReference type="EMBL" id="JBHTMA010000009">
    <property type="protein sequence ID" value="MFD1226160.1"/>
    <property type="molecule type" value="Genomic_DNA"/>
</dbReference>
<dbReference type="PROSITE" id="PS51208">
    <property type="entry name" value="AUTOTRANSPORTER"/>
    <property type="match status" value="1"/>
</dbReference>
<dbReference type="RefSeq" id="WP_289388535.1">
    <property type="nucleotide sequence ID" value="NZ_JAUCBM010000013.1"/>
</dbReference>
<dbReference type="SMART" id="SM00869">
    <property type="entry name" value="Autotransporter"/>
    <property type="match status" value="1"/>
</dbReference>
<organism evidence="3 4">
    <name type="scientific">Pseudochrobactrum kiredjianiae</name>
    <dbReference type="NCBI Taxonomy" id="386305"/>
    <lineage>
        <taxon>Bacteria</taxon>
        <taxon>Pseudomonadati</taxon>
        <taxon>Pseudomonadota</taxon>
        <taxon>Alphaproteobacteria</taxon>
        <taxon>Hyphomicrobiales</taxon>
        <taxon>Brucellaceae</taxon>
        <taxon>Pseudochrobactrum</taxon>
    </lineage>
</organism>
<dbReference type="Pfam" id="PF18883">
    <property type="entry name" value="AC_1"/>
    <property type="match status" value="1"/>
</dbReference>
<comment type="caution">
    <text evidence="3">The sequence shown here is derived from an EMBL/GenBank/DDBJ whole genome shotgun (WGS) entry which is preliminary data.</text>
</comment>
<dbReference type="Proteomes" id="UP001597263">
    <property type="component" value="Unassembled WGS sequence"/>
</dbReference>
<dbReference type="PANTHER" id="PTHR35037:SF3">
    <property type="entry name" value="C-TERMINAL REGION OF AIDA-LIKE PROTEIN"/>
    <property type="match status" value="1"/>
</dbReference>
<dbReference type="SUPFAM" id="SSF103515">
    <property type="entry name" value="Autotransporter"/>
    <property type="match status" value="1"/>
</dbReference>
<dbReference type="InterPro" id="IPR043990">
    <property type="entry name" value="AC_1"/>
</dbReference>